<dbReference type="SMART" id="SM00822">
    <property type="entry name" value="PKS_KR"/>
    <property type="match status" value="1"/>
</dbReference>
<evidence type="ECO:0000256" key="8">
    <source>
        <dbReference type="PIRSR" id="PIRSR611284-1"/>
    </source>
</evidence>
<dbReference type="SUPFAM" id="SSF51735">
    <property type="entry name" value="NAD(P)-binding Rossmann-fold domains"/>
    <property type="match status" value="1"/>
</dbReference>
<evidence type="ECO:0000256" key="2">
    <source>
        <dbReference type="ARBA" id="ARBA00006484"/>
    </source>
</evidence>
<dbReference type="Proteomes" id="UP000001683">
    <property type="component" value="Chromosome"/>
</dbReference>
<keyword evidence="11" id="KW-0443">Lipid metabolism</keyword>
<dbReference type="InterPro" id="IPR011284">
    <property type="entry name" value="3oxo_ACP_reduc"/>
</dbReference>
<evidence type="ECO:0000256" key="1">
    <source>
        <dbReference type="ARBA" id="ARBA00005194"/>
    </source>
</evidence>
<feature type="active site" description="Proton acceptor" evidence="8">
    <location>
        <position position="152"/>
    </location>
</feature>
<evidence type="ECO:0000313" key="13">
    <source>
        <dbReference type="EMBL" id="ACB84943.1"/>
    </source>
</evidence>
<dbReference type="EMBL" id="CP001034">
    <property type="protein sequence ID" value="ACB84943.1"/>
    <property type="molecule type" value="Genomic_DNA"/>
</dbReference>
<dbReference type="Gene3D" id="3.40.50.720">
    <property type="entry name" value="NAD(P)-binding Rossmann-like Domain"/>
    <property type="match status" value="1"/>
</dbReference>
<dbReference type="GO" id="GO:0006633">
    <property type="term" value="P:fatty acid biosynthetic process"/>
    <property type="evidence" value="ECO:0007669"/>
    <property type="project" value="UniProtKB-UniPathway"/>
</dbReference>
<keyword evidence="11" id="KW-0276">Fatty acid metabolism</keyword>
<evidence type="ECO:0000256" key="4">
    <source>
        <dbReference type="ARBA" id="ARBA00022857"/>
    </source>
</evidence>
<feature type="domain" description="Ketoreductase" evidence="12">
    <location>
        <begin position="3"/>
        <end position="183"/>
    </location>
</feature>
<comment type="similarity">
    <text evidence="2 10">Belongs to the short-chain dehydrogenases/reductases (SDR) family.</text>
</comment>
<sequence length="243" mass="26338">MSKIAVITGGSRGIGRSVTLNLAKAGYDVLINYSSNSSACQEVKKEVEAIGQRAECYQAAVENYQDVEAMGNYAMEKYGNINVLVNNAGITQDKLFLRMKEQDFEKVIDVNLKGVYNCSKVFSKPMIKNRSGTIINMASIAGIIGNAGQANYSASKAGVIGLTKTLARELAPRGVRVNAVAPGFIDTEMTENLSEQVKEELLNQIPMKRYGCPEEVAETVLFLTEQATYLTGQVINVDGGMVM</sequence>
<keyword evidence="4 9" id="KW-0521">NADP</keyword>
<dbReference type="NCBIfam" id="NF005559">
    <property type="entry name" value="PRK07231.1"/>
    <property type="match status" value="1"/>
</dbReference>
<feature type="binding site" evidence="9">
    <location>
        <position position="185"/>
    </location>
    <ligand>
        <name>NADP(+)</name>
        <dbReference type="ChEBI" id="CHEBI:58349"/>
    </ligand>
</feature>
<feature type="binding site" evidence="9">
    <location>
        <begin position="9"/>
        <end position="12"/>
    </location>
    <ligand>
        <name>NADP(+)</name>
        <dbReference type="ChEBI" id="CHEBI:58349"/>
    </ligand>
</feature>
<dbReference type="EC" id="1.1.1.100" evidence="3 11"/>
<dbReference type="InterPro" id="IPR002347">
    <property type="entry name" value="SDR_fam"/>
</dbReference>
<dbReference type="GO" id="GO:0008202">
    <property type="term" value="P:steroid metabolic process"/>
    <property type="evidence" value="ECO:0007669"/>
    <property type="project" value="UniProtKB-KW"/>
</dbReference>
<dbReference type="CDD" id="cd05333">
    <property type="entry name" value="BKR_SDR_c"/>
    <property type="match status" value="1"/>
</dbReference>
<comment type="function">
    <text evidence="11">Catalyzes the NADPH-dependent reduction of beta-ketoacyl-ACP substrates to beta-hydroxyacyl-ACP products, the first reductive step in the elongation cycle of fatty acid biosynthesis.</text>
</comment>
<dbReference type="GO" id="GO:0004316">
    <property type="term" value="F:3-oxoacyl-[acyl-carrier-protein] reductase (NADPH) activity"/>
    <property type="evidence" value="ECO:0007669"/>
    <property type="project" value="UniProtKB-UniRule"/>
</dbReference>
<keyword evidence="14" id="KW-1185">Reference proteome</keyword>
<gene>
    <name evidence="13" type="ordered locus">Nther_1360</name>
</gene>
<dbReference type="InterPro" id="IPR057326">
    <property type="entry name" value="KR_dom"/>
</dbReference>
<evidence type="ECO:0000256" key="10">
    <source>
        <dbReference type="RuleBase" id="RU000363"/>
    </source>
</evidence>
<evidence type="ECO:0000256" key="7">
    <source>
        <dbReference type="ARBA" id="ARBA00048508"/>
    </source>
</evidence>
<dbReference type="InterPro" id="IPR036291">
    <property type="entry name" value="NAD(P)-bd_dom_sf"/>
</dbReference>
<comment type="pathway">
    <text evidence="1 11">Lipid metabolism; fatty acid biosynthesis.</text>
</comment>
<evidence type="ECO:0000313" key="14">
    <source>
        <dbReference type="Proteomes" id="UP000001683"/>
    </source>
</evidence>
<dbReference type="InterPro" id="IPR020904">
    <property type="entry name" value="Sc_DH/Rdtase_CS"/>
</dbReference>
<dbReference type="FunCoup" id="B2A2M8">
    <property type="interactions" value="417"/>
</dbReference>
<dbReference type="Pfam" id="PF00106">
    <property type="entry name" value="adh_short"/>
    <property type="match status" value="1"/>
</dbReference>
<dbReference type="NCBIfam" id="TIGR01830">
    <property type="entry name" value="3oxo_ACP_reduc"/>
    <property type="match status" value="1"/>
</dbReference>
<feature type="binding site" evidence="9">
    <location>
        <position position="87"/>
    </location>
    <ligand>
        <name>NADP(+)</name>
        <dbReference type="ChEBI" id="CHEBI:58349"/>
    </ligand>
</feature>
<dbReference type="HOGENOM" id="CLU_010194_1_3_9"/>
<dbReference type="InterPro" id="IPR050259">
    <property type="entry name" value="SDR"/>
</dbReference>
<feature type="binding site" evidence="9">
    <location>
        <begin position="152"/>
        <end position="156"/>
    </location>
    <ligand>
        <name>NADP(+)</name>
        <dbReference type="ChEBI" id="CHEBI:58349"/>
    </ligand>
</feature>
<dbReference type="InParanoid" id="B2A2M8"/>
<dbReference type="NCBIfam" id="NF009466">
    <property type="entry name" value="PRK12826.1-2"/>
    <property type="match status" value="1"/>
</dbReference>
<dbReference type="PRINTS" id="PR00081">
    <property type="entry name" value="GDHRDH"/>
</dbReference>
<accession>B2A2M8</accession>
<evidence type="ECO:0000259" key="12">
    <source>
        <dbReference type="SMART" id="SM00822"/>
    </source>
</evidence>
<protein>
    <recommendedName>
        <fullName evidence="3 11">3-oxoacyl-[acyl-carrier-protein] reductase</fullName>
        <ecNumber evidence="3 11">1.1.1.100</ecNumber>
    </recommendedName>
</protein>
<keyword evidence="6" id="KW-0753">Steroid metabolism</keyword>
<evidence type="ECO:0000256" key="11">
    <source>
        <dbReference type="RuleBase" id="RU366074"/>
    </source>
</evidence>
<dbReference type="KEGG" id="nth:Nther_1360"/>
<organism evidence="13 14">
    <name type="scientific">Natranaerobius thermophilus (strain ATCC BAA-1301 / DSM 18059 / JW/NM-WN-LF)</name>
    <dbReference type="NCBI Taxonomy" id="457570"/>
    <lineage>
        <taxon>Bacteria</taxon>
        <taxon>Bacillati</taxon>
        <taxon>Bacillota</taxon>
        <taxon>Clostridia</taxon>
        <taxon>Natranaerobiales</taxon>
        <taxon>Natranaerobiaceae</taxon>
        <taxon>Natranaerobius</taxon>
    </lineage>
</organism>
<name>B2A2M8_NATTJ</name>
<evidence type="ECO:0000256" key="6">
    <source>
        <dbReference type="ARBA" id="ARBA00023221"/>
    </source>
</evidence>
<keyword evidence="11" id="KW-0444">Lipid biosynthesis</keyword>
<dbReference type="UniPathway" id="UPA00094"/>
<evidence type="ECO:0000256" key="3">
    <source>
        <dbReference type="ARBA" id="ARBA00012948"/>
    </source>
</evidence>
<dbReference type="PROSITE" id="PS00061">
    <property type="entry name" value="ADH_SHORT"/>
    <property type="match status" value="1"/>
</dbReference>
<dbReference type="eggNOG" id="COG1028">
    <property type="taxonomic scope" value="Bacteria"/>
</dbReference>
<dbReference type="PRINTS" id="PR00080">
    <property type="entry name" value="SDRFAMILY"/>
</dbReference>
<keyword evidence="5 11" id="KW-0560">Oxidoreductase</keyword>
<reference evidence="13 14" key="1">
    <citation type="submission" date="2008-04" db="EMBL/GenBank/DDBJ databases">
        <title>Complete sequence of chromosome of Natranaerobius thermophilus JW/NM-WN-LF.</title>
        <authorList>
            <consortium name="US DOE Joint Genome Institute"/>
            <person name="Copeland A."/>
            <person name="Lucas S."/>
            <person name="Lapidus A."/>
            <person name="Glavina del Rio T."/>
            <person name="Dalin E."/>
            <person name="Tice H."/>
            <person name="Bruce D."/>
            <person name="Goodwin L."/>
            <person name="Pitluck S."/>
            <person name="Chertkov O."/>
            <person name="Brettin T."/>
            <person name="Detter J.C."/>
            <person name="Han C."/>
            <person name="Kuske C.R."/>
            <person name="Schmutz J."/>
            <person name="Larimer F."/>
            <person name="Land M."/>
            <person name="Hauser L."/>
            <person name="Kyrpides N."/>
            <person name="Lykidis A."/>
            <person name="Mesbah N.M."/>
            <person name="Wiegel J."/>
        </authorList>
    </citation>
    <scope>NUCLEOTIDE SEQUENCE [LARGE SCALE GENOMIC DNA]</scope>
    <source>
        <strain evidence="14">ATCC BAA-1301 / DSM 18059 / JW/NM-WN-LF</strain>
    </source>
</reference>
<proteinExistence type="inferred from homology"/>
<dbReference type="PANTHER" id="PTHR42879:SF2">
    <property type="entry name" value="3-OXOACYL-[ACYL-CARRIER-PROTEIN] REDUCTASE FABG"/>
    <property type="match status" value="1"/>
</dbReference>
<reference evidence="13 14" key="2">
    <citation type="journal article" date="2011" name="J. Bacteriol.">
        <title>Complete genome sequence of the anaerobic, halophilic alkalithermophile Natranaerobius thermophilus JW/NM-WN-LF.</title>
        <authorList>
            <person name="Zhao B."/>
            <person name="Mesbah N.M."/>
            <person name="Dalin E."/>
            <person name="Goodwin L."/>
            <person name="Nolan M."/>
            <person name="Pitluck S."/>
            <person name="Chertkov O."/>
            <person name="Brettin T.S."/>
            <person name="Han J."/>
            <person name="Larimer F.W."/>
            <person name="Land M.L."/>
            <person name="Hauser L."/>
            <person name="Kyrpides N."/>
            <person name="Wiegel J."/>
        </authorList>
    </citation>
    <scope>NUCLEOTIDE SEQUENCE [LARGE SCALE GENOMIC DNA]</scope>
    <source>
        <strain evidence="14">ATCC BAA-1301 / DSM 18059 / JW/NM-WN-LF</strain>
    </source>
</reference>
<dbReference type="FunFam" id="3.40.50.720:FF:000115">
    <property type="entry name" value="3-oxoacyl-[acyl-carrier-protein] reductase FabG"/>
    <property type="match status" value="1"/>
</dbReference>
<comment type="subunit">
    <text evidence="11">Homotetramer.</text>
</comment>
<dbReference type="PANTHER" id="PTHR42879">
    <property type="entry name" value="3-OXOACYL-(ACYL-CARRIER-PROTEIN) REDUCTASE"/>
    <property type="match status" value="1"/>
</dbReference>
<evidence type="ECO:0000256" key="5">
    <source>
        <dbReference type="ARBA" id="ARBA00023002"/>
    </source>
</evidence>
<keyword evidence="11" id="KW-0275">Fatty acid biosynthesis</keyword>
<dbReference type="RefSeq" id="WP_012447818.1">
    <property type="nucleotide sequence ID" value="NC_010718.1"/>
</dbReference>
<dbReference type="STRING" id="457570.Nther_1360"/>
<dbReference type="OrthoDB" id="9803333at2"/>
<comment type="catalytic activity">
    <reaction evidence="7 11">
        <text>a (3R)-hydroxyacyl-[ACP] + NADP(+) = a 3-oxoacyl-[ACP] + NADPH + H(+)</text>
        <dbReference type="Rhea" id="RHEA:17397"/>
        <dbReference type="Rhea" id="RHEA-COMP:9916"/>
        <dbReference type="Rhea" id="RHEA-COMP:9945"/>
        <dbReference type="ChEBI" id="CHEBI:15378"/>
        <dbReference type="ChEBI" id="CHEBI:57783"/>
        <dbReference type="ChEBI" id="CHEBI:58349"/>
        <dbReference type="ChEBI" id="CHEBI:78776"/>
        <dbReference type="ChEBI" id="CHEBI:78827"/>
        <dbReference type="EC" id="1.1.1.100"/>
    </reaction>
</comment>
<evidence type="ECO:0000256" key="9">
    <source>
        <dbReference type="PIRSR" id="PIRSR611284-2"/>
    </source>
</evidence>
<dbReference type="GO" id="GO:0051287">
    <property type="term" value="F:NAD binding"/>
    <property type="evidence" value="ECO:0007669"/>
    <property type="project" value="UniProtKB-UniRule"/>
</dbReference>
<dbReference type="AlphaFoldDB" id="B2A2M8"/>